<dbReference type="SUPFAM" id="SSF47616">
    <property type="entry name" value="GST C-terminal domain-like"/>
    <property type="match status" value="1"/>
</dbReference>
<feature type="site" description="Lowers pKa of active site Cys" evidence="3">
    <location>
        <position position="312"/>
    </location>
</feature>
<dbReference type="STRING" id="1486859.SAMN05444273_10592"/>
<dbReference type="SFLD" id="SFLDG01148">
    <property type="entry name" value="Xi_(cytGST)"/>
    <property type="match status" value="1"/>
</dbReference>
<dbReference type="Pfam" id="PF13410">
    <property type="entry name" value="GST_C_2"/>
    <property type="match status" value="1"/>
</dbReference>
<dbReference type="InterPro" id="IPR004045">
    <property type="entry name" value="Glutathione_S-Trfase_N"/>
</dbReference>
<organism evidence="5 6">
    <name type="scientific">Litoreibacter ascidiaceicola</name>
    <dbReference type="NCBI Taxonomy" id="1486859"/>
    <lineage>
        <taxon>Bacteria</taxon>
        <taxon>Pseudomonadati</taxon>
        <taxon>Pseudomonadota</taxon>
        <taxon>Alphaproteobacteria</taxon>
        <taxon>Rhodobacterales</taxon>
        <taxon>Roseobacteraceae</taxon>
        <taxon>Litoreibacter</taxon>
    </lineage>
</organism>
<proteinExistence type="predicted"/>
<dbReference type="Pfam" id="PF13409">
    <property type="entry name" value="GST_N_2"/>
    <property type="match status" value="1"/>
</dbReference>
<evidence type="ECO:0000256" key="1">
    <source>
        <dbReference type="PIRSR" id="PIRSR015753-1"/>
    </source>
</evidence>
<dbReference type="SFLD" id="SFLDS00019">
    <property type="entry name" value="Glutathione_Transferase_(cytos"/>
    <property type="match status" value="1"/>
</dbReference>
<name>A0A1M5ALL5_9RHOB</name>
<dbReference type="InterPro" id="IPR047047">
    <property type="entry name" value="GST_Omega-like_C"/>
</dbReference>
<keyword evidence="5" id="KW-0808">Transferase</keyword>
<evidence type="ECO:0000256" key="2">
    <source>
        <dbReference type="PIRSR" id="PIRSR015753-2"/>
    </source>
</evidence>
<feature type="active site" description="Nucleophile" evidence="1">
    <location>
        <position position="79"/>
    </location>
</feature>
<dbReference type="EMBL" id="FQUV01000005">
    <property type="protein sequence ID" value="SHF31034.1"/>
    <property type="molecule type" value="Genomic_DNA"/>
</dbReference>
<dbReference type="SUPFAM" id="SSF52833">
    <property type="entry name" value="Thioredoxin-like"/>
    <property type="match status" value="1"/>
</dbReference>
<dbReference type="InterPro" id="IPR036282">
    <property type="entry name" value="Glutathione-S-Trfase_C_sf"/>
</dbReference>
<dbReference type="FunFam" id="3.40.30.10:FF:000058">
    <property type="entry name" value="Glutathione S-transferase, omega"/>
    <property type="match status" value="1"/>
</dbReference>
<feature type="domain" description="GST N-terminal" evidence="4">
    <location>
        <begin position="78"/>
        <end position="174"/>
    </location>
</feature>
<sequence length="340" mass="38765">MRRRGLACGAKVEGISLGQLVDGVWHDTWYDTKSTGGAFKRSTACFRNWITADGSAGPSGGDGFKAEAGRYHLYVSHACPWAHRTLIFRKLKGLEDLIDVSVVHPDMLGDGWTFEKDSHGATGDRLYGLPFARDIYLKADPQVSGRVTVPILWDKQRETIVSNESSEIIRMFNSAFDGITGNILDFWPEALRDGIEEVNDRIYSTVNNGVYKSGFATTQSAYDEAVGPLFDSLEWLENRLGENRYLMGDINTEADWRLFTTLARFDLVYHLHFKCNRKRLIDYPNLWAYTRELYQWEGVAGTVNFNHIVRHYHYSHETINPNRIIPINPVLDWQEPHGRG</sequence>
<dbReference type="InterPro" id="IPR040079">
    <property type="entry name" value="Glutathione_S-Trfase"/>
</dbReference>
<dbReference type="Gene3D" id="1.20.1050.10">
    <property type="match status" value="1"/>
</dbReference>
<accession>A0A1M5ALL5</accession>
<gene>
    <name evidence="5" type="ORF">SAMN05444273_10592</name>
</gene>
<dbReference type="InterPro" id="IPR036249">
    <property type="entry name" value="Thioredoxin-like_sf"/>
</dbReference>
<evidence type="ECO:0000256" key="3">
    <source>
        <dbReference type="PIRSR" id="PIRSR015753-3"/>
    </source>
</evidence>
<feature type="binding site" evidence="2">
    <location>
        <begin position="146"/>
        <end position="149"/>
    </location>
    <ligand>
        <name>glutathione</name>
        <dbReference type="ChEBI" id="CHEBI:57925"/>
    </ligand>
</feature>
<dbReference type="InterPro" id="IPR016639">
    <property type="entry name" value="GST_Omega/GSH"/>
</dbReference>
<dbReference type="Gene3D" id="3.40.30.10">
    <property type="entry name" value="Glutaredoxin"/>
    <property type="match status" value="1"/>
</dbReference>
<dbReference type="PIRSF" id="PIRSF015753">
    <property type="entry name" value="GST"/>
    <property type="match status" value="1"/>
</dbReference>
<dbReference type="PANTHER" id="PTHR32419">
    <property type="entry name" value="GLUTATHIONYL-HYDROQUINONE REDUCTASE"/>
    <property type="match status" value="1"/>
</dbReference>
<dbReference type="Proteomes" id="UP000184144">
    <property type="component" value="Unassembled WGS sequence"/>
</dbReference>
<protein>
    <submittedName>
        <fullName evidence="5">Putative glutathione S-transferase</fullName>
    </submittedName>
</protein>
<dbReference type="CDD" id="cd03190">
    <property type="entry name" value="GST_C_Omega_like"/>
    <property type="match status" value="1"/>
</dbReference>
<dbReference type="PANTHER" id="PTHR32419:SF6">
    <property type="entry name" value="GLUTATHIONE S-TRANSFERASE OMEGA-LIKE 1-RELATED"/>
    <property type="match status" value="1"/>
</dbReference>
<dbReference type="AlphaFoldDB" id="A0A1M5ALL5"/>
<feature type="site" description="Lowers pKa of active site Cys" evidence="3">
    <location>
        <position position="269"/>
    </location>
</feature>
<evidence type="ECO:0000313" key="5">
    <source>
        <dbReference type="EMBL" id="SHF31034.1"/>
    </source>
</evidence>
<keyword evidence="6" id="KW-1185">Reference proteome</keyword>
<feature type="binding site" evidence="2">
    <location>
        <position position="112"/>
    </location>
    <ligand>
        <name>glutathione</name>
        <dbReference type="ChEBI" id="CHEBI:57925"/>
    </ligand>
</feature>
<feature type="active site" description="Proton donor/acceptor" evidence="1">
    <location>
        <position position="211"/>
    </location>
</feature>
<evidence type="ECO:0000313" key="6">
    <source>
        <dbReference type="Proteomes" id="UP000184144"/>
    </source>
</evidence>
<dbReference type="GO" id="GO:0004364">
    <property type="term" value="F:glutathione transferase activity"/>
    <property type="evidence" value="ECO:0007669"/>
    <property type="project" value="InterPro"/>
</dbReference>
<dbReference type="GO" id="GO:0005737">
    <property type="term" value="C:cytoplasm"/>
    <property type="evidence" value="ECO:0007669"/>
    <property type="project" value="TreeGrafter"/>
</dbReference>
<dbReference type="SFLD" id="SFLDG01206">
    <property type="entry name" value="Xi.1"/>
    <property type="match status" value="1"/>
</dbReference>
<evidence type="ECO:0000259" key="4">
    <source>
        <dbReference type="Pfam" id="PF13409"/>
    </source>
</evidence>
<feature type="binding site" evidence="2">
    <location>
        <begin position="164"/>
        <end position="165"/>
    </location>
    <ligand>
        <name>glutathione</name>
        <dbReference type="ChEBI" id="CHEBI:57925"/>
    </ligand>
</feature>
<reference evidence="6" key="1">
    <citation type="submission" date="2016-11" db="EMBL/GenBank/DDBJ databases">
        <authorList>
            <person name="Varghese N."/>
            <person name="Submissions S."/>
        </authorList>
    </citation>
    <scope>NUCLEOTIDE SEQUENCE [LARGE SCALE GENOMIC DNA]</scope>
    <source>
        <strain evidence="6">DSM 100566</strain>
    </source>
</reference>